<keyword evidence="1" id="KW-1133">Transmembrane helix</keyword>
<reference evidence="3" key="1">
    <citation type="submission" date="2023-05" db="EMBL/GenBank/DDBJ databases">
        <title>Sedimentitalea sp. nov. JM2-8.</title>
        <authorList>
            <person name="Huang J."/>
        </authorList>
    </citation>
    <scope>NUCLEOTIDE SEQUENCE [LARGE SCALE GENOMIC DNA]</scope>
    <source>
        <strain evidence="3">KHS03</strain>
    </source>
</reference>
<comment type="caution">
    <text evidence="2">The sequence shown here is derived from an EMBL/GenBank/DDBJ whole genome shotgun (WGS) entry which is preliminary data.</text>
</comment>
<protein>
    <submittedName>
        <fullName evidence="2">Uncharacterized protein</fullName>
    </submittedName>
</protein>
<keyword evidence="3" id="KW-1185">Reference proteome</keyword>
<feature type="transmembrane region" description="Helical" evidence="1">
    <location>
        <begin position="66"/>
        <end position="85"/>
    </location>
</feature>
<sequence length="88" mass="10431">MLGLLRLVLILFVVQTIAYIGLSFYSRSLRRRKLELRWSEKALPVDQETFVRRGLTRYDNSLRRKLILGVYIVPWIAISVLIYVVNFM</sequence>
<name>A0ABU3VDS1_9RHOB</name>
<dbReference type="Proteomes" id="UP001255416">
    <property type="component" value="Unassembled WGS sequence"/>
</dbReference>
<keyword evidence="1" id="KW-0472">Membrane</keyword>
<evidence type="ECO:0000313" key="3">
    <source>
        <dbReference type="Proteomes" id="UP001255416"/>
    </source>
</evidence>
<evidence type="ECO:0000256" key="1">
    <source>
        <dbReference type="SAM" id="Phobius"/>
    </source>
</evidence>
<dbReference type="EMBL" id="JASMWN010000006">
    <property type="protein sequence ID" value="MDU9004243.1"/>
    <property type="molecule type" value="Genomic_DNA"/>
</dbReference>
<dbReference type="RefSeq" id="WP_316775795.1">
    <property type="nucleotide sequence ID" value="NZ_JASMWN010000006.1"/>
</dbReference>
<organism evidence="2 3">
    <name type="scientific">Sedimentitalea todarodis</name>
    <dbReference type="NCBI Taxonomy" id="1631240"/>
    <lineage>
        <taxon>Bacteria</taxon>
        <taxon>Pseudomonadati</taxon>
        <taxon>Pseudomonadota</taxon>
        <taxon>Alphaproteobacteria</taxon>
        <taxon>Rhodobacterales</taxon>
        <taxon>Paracoccaceae</taxon>
        <taxon>Sedimentitalea</taxon>
    </lineage>
</organism>
<gene>
    <name evidence="2" type="ORF">QO231_10295</name>
</gene>
<keyword evidence="1" id="KW-0812">Transmembrane</keyword>
<proteinExistence type="predicted"/>
<evidence type="ECO:0000313" key="2">
    <source>
        <dbReference type="EMBL" id="MDU9004243.1"/>
    </source>
</evidence>
<feature type="transmembrane region" description="Helical" evidence="1">
    <location>
        <begin position="6"/>
        <end position="25"/>
    </location>
</feature>
<accession>A0ABU3VDS1</accession>